<evidence type="ECO:0000313" key="1">
    <source>
        <dbReference type="EnsemblPlants" id="TuG1812G0700000624.01.T01"/>
    </source>
</evidence>
<reference evidence="1" key="3">
    <citation type="submission" date="2022-06" db="UniProtKB">
        <authorList>
            <consortium name="EnsemblPlants"/>
        </authorList>
    </citation>
    <scope>IDENTIFICATION</scope>
</reference>
<dbReference type="EnsemblPlants" id="TuG1812G0700000624.01.T01">
    <property type="protein sequence ID" value="TuG1812G0700000624.01.T01"/>
    <property type="gene ID" value="TuG1812G0700000624.01"/>
</dbReference>
<proteinExistence type="predicted"/>
<sequence>MEEAVVVRHGGGAAGKLVEHRGMRNGYMRHGVSVGVSQGTTQESAHLLSNNTDVGSRRKYVTWLSQPRNMVVQCTYFLRCMSPATLSINTAIISYCTLFMQRCSELELPIGISAVPCYTSPK</sequence>
<dbReference type="Gramene" id="TuG1812G0700000624.01.T01">
    <property type="protein sequence ID" value="TuG1812G0700000624.01.T01"/>
    <property type="gene ID" value="TuG1812G0700000624.01"/>
</dbReference>
<dbReference type="GeneID" id="125520094"/>
<gene>
    <name evidence="1" type="primary">LOC125520094</name>
</gene>
<reference evidence="1" key="2">
    <citation type="submission" date="2018-03" db="EMBL/GenBank/DDBJ databases">
        <title>The Triticum urartu genome reveals the dynamic nature of wheat genome evolution.</title>
        <authorList>
            <person name="Ling H."/>
            <person name="Ma B."/>
            <person name="Shi X."/>
            <person name="Liu H."/>
            <person name="Dong L."/>
            <person name="Sun H."/>
            <person name="Cao Y."/>
            <person name="Gao Q."/>
            <person name="Zheng S."/>
            <person name="Li Y."/>
            <person name="Yu Y."/>
            <person name="Du H."/>
            <person name="Qi M."/>
            <person name="Li Y."/>
            <person name="Yu H."/>
            <person name="Cui Y."/>
            <person name="Wang N."/>
            <person name="Chen C."/>
            <person name="Wu H."/>
            <person name="Zhao Y."/>
            <person name="Zhang J."/>
            <person name="Li Y."/>
            <person name="Zhou W."/>
            <person name="Zhang B."/>
            <person name="Hu W."/>
            <person name="Eijk M."/>
            <person name="Tang J."/>
            <person name="Witsenboer H."/>
            <person name="Zhao S."/>
            <person name="Li Z."/>
            <person name="Zhang A."/>
            <person name="Wang D."/>
            <person name="Liang C."/>
        </authorList>
    </citation>
    <scope>NUCLEOTIDE SEQUENCE [LARGE SCALE GENOMIC DNA]</scope>
    <source>
        <strain evidence="1">cv. G1812</strain>
    </source>
</reference>
<organism evidence="1 2">
    <name type="scientific">Triticum urartu</name>
    <name type="common">Red wild einkorn</name>
    <name type="synonym">Crithodium urartu</name>
    <dbReference type="NCBI Taxonomy" id="4572"/>
    <lineage>
        <taxon>Eukaryota</taxon>
        <taxon>Viridiplantae</taxon>
        <taxon>Streptophyta</taxon>
        <taxon>Embryophyta</taxon>
        <taxon>Tracheophyta</taxon>
        <taxon>Spermatophyta</taxon>
        <taxon>Magnoliopsida</taxon>
        <taxon>Liliopsida</taxon>
        <taxon>Poales</taxon>
        <taxon>Poaceae</taxon>
        <taxon>BOP clade</taxon>
        <taxon>Pooideae</taxon>
        <taxon>Triticodae</taxon>
        <taxon>Triticeae</taxon>
        <taxon>Triticinae</taxon>
        <taxon>Triticum</taxon>
    </lineage>
</organism>
<dbReference type="AlphaFoldDB" id="A0A8R7QY49"/>
<reference evidence="2" key="1">
    <citation type="journal article" date="2013" name="Nature">
        <title>Draft genome of the wheat A-genome progenitor Triticum urartu.</title>
        <authorList>
            <person name="Ling H.Q."/>
            <person name="Zhao S."/>
            <person name="Liu D."/>
            <person name="Wang J."/>
            <person name="Sun H."/>
            <person name="Zhang C."/>
            <person name="Fan H."/>
            <person name="Li D."/>
            <person name="Dong L."/>
            <person name="Tao Y."/>
            <person name="Gao C."/>
            <person name="Wu H."/>
            <person name="Li Y."/>
            <person name="Cui Y."/>
            <person name="Guo X."/>
            <person name="Zheng S."/>
            <person name="Wang B."/>
            <person name="Yu K."/>
            <person name="Liang Q."/>
            <person name="Yang W."/>
            <person name="Lou X."/>
            <person name="Chen J."/>
            <person name="Feng M."/>
            <person name="Jian J."/>
            <person name="Zhang X."/>
            <person name="Luo G."/>
            <person name="Jiang Y."/>
            <person name="Liu J."/>
            <person name="Wang Z."/>
            <person name="Sha Y."/>
            <person name="Zhang B."/>
            <person name="Wu H."/>
            <person name="Tang D."/>
            <person name="Shen Q."/>
            <person name="Xue P."/>
            <person name="Zou S."/>
            <person name="Wang X."/>
            <person name="Liu X."/>
            <person name="Wang F."/>
            <person name="Yang Y."/>
            <person name="An X."/>
            <person name="Dong Z."/>
            <person name="Zhang K."/>
            <person name="Zhang X."/>
            <person name="Luo M.C."/>
            <person name="Dvorak J."/>
            <person name="Tong Y."/>
            <person name="Wang J."/>
            <person name="Yang H."/>
            <person name="Li Z."/>
            <person name="Wang D."/>
            <person name="Zhang A."/>
            <person name="Wang J."/>
        </authorList>
    </citation>
    <scope>NUCLEOTIDE SEQUENCE</scope>
    <source>
        <strain evidence="2">cv. G1812</strain>
    </source>
</reference>
<dbReference type="Proteomes" id="UP000015106">
    <property type="component" value="Chromosome 7"/>
</dbReference>
<keyword evidence="2" id="KW-1185">Reference proteome</keyword>
<evidence type="ECO:0000313" key="2">
    <source>
        <dbReference type="Proteomes" id="UP000015106"/>
    </source>
</evidence>
<accession>A0A8R7QY49</accession>
<name>A0A8R7QY49_TRIUA</name>
<dbReference type="RefSeq" id="XP_048540873.1">
    <property type="nucleotide sequence ID" value="XM_048684916.1"/>
</dbReference>
<protein>
    <submittedName>
        <fullName evidence="1">Uncharacterized protein</fullName>
    </submittedName>
</protein>